<sequence length="745" mass="82881">MNKLSFRARALDASKPMPIYMSEELPDLPEYSAINRAVPQMPSGMEKEEECEHHLQRAICTGIIIPTPEVYDLVEDADYDMLYPADYKMPKQLIHMQPFLIDQEVPEYDMDSDDEAWIREQSKKMDINPLKFEEMMDRLEKGCGQTVLELNEAKTLLKEDDDLTVAVYDYWLTKRLNTQHPLIPQVKTESRAPTTATNNPYLAFRRRTEKMQTRKNRKNDEASYEKMLKLRRDLYRAITLLELVKRREKHKRENLHLAIEIYEKRYQAQDFSGSIVNELSAAKPPRPAFTQLYNHLNHNWVHKMPAPKVSPVAVKEDINSRKEKRQYKKRKHRSGQGSANLNRGSALLESPAMPVSSEDDSFEPLVGLASDTEEDADSDGPFTFRRRKNCDSFLAPKPLGQGNWPWTSKEDGGDADVKYRYTLASIRRPKPMTVGFVRRRLGRGGRVILDRASTSLDDYWSTLDFTVFDSAAPKVAASIETPQAAAVAAPPASPGPSTALPPPTAAAAAASVPSSPSKASTLTAPPLPSPSTDKTDAQMLGELTSDWLHFHPVYNFGDEFSDCQLPFEELDVEEPDFETAPSQLEPSVDLDSSVWSSSKFTVIDASSYVPPKPVSPIPSTSTVVLPPPPAPPPLKTQRLALKDRIYQLQNNRGTTPNGPHSVKAATGIPQPGNTSSPAAITALSPLTPSWTSDAPTSSRLTKPVQPSSTAEPALPGEGGAEMKKESQIPDDQSVDAILRHVMEVT</sequence>
<evidence type="ECO:0000256" key="6">
    <source>
        <dbReference type="RuleBase" id="RU361124"/>
    </source>
</evidence>
<evidence type="ECO:0000256" key="5">
    <source>
        <dbReference type="ARBA" id="ARBA00023242"/>
    </source>
</evidence>
<gene>
    <name evidence="9" type="ORF">CLODIP_2_CD12782</name>
</gene>
<dbReference type="OrthoDB" id="435275at2759"/>
<keyword evidence="4 6" id="KW-0804">Transcription</keyword>
<comment type="caution">
    <text evidence="9">The sequence shown here is derived from an EMBL/GenBank/DDBJ whole genome shotgun (WGS) entry which is preliminary data.</text>
</comment>
<evidence type="ECO:0000256" key="2">
    <source>
        <dbReference type="ARBA" id="ARBA00008035"/>
    </source>
</evidence>
<dbReference type="InterPro" id="IPR019542">
    <property type="entry name" value="Enhancer_polycomb-like_N"/>
</dbReference>
<feature type="domain" description="Enhancer of polycomb-like N-terminal" evidence="8">
    <location>
        <begin position="7"/>
        <end position="141"/>
    </location>
</feature>
<keyword evidence="10" id="KW-1185">Reference proteome</keyword>
<evidence type="ECO:0000256" key="3">
    <source>
        <dbReference type="ARBA" id="ARBA00023015"/>
    </source>
</evidence>
<keyword evidence="5 6" id="KW-0539">Nucleus</keyword>
<evidence type="ECO:0000256" key="7">
    <source>
        <dbReference type="SAM" id="MobiDB-lite"/>
    </source>
</evidence>
<dbReference type="AlphaFoldDB" id="A0A8S1D208"/>
<feature type="compositionally biased region" description="Pro residues" evidence="7">
    <location>
        <begin position="491"/>
        <end position="504"/>
    </location>
</feature>
<dbReference type="GO" id="GO:0005634">
    <property type="term" value="C:nucleus"/>
    <property type="evidence" value="ECO:0007669"/>
    <property type="project" value="UniProtKB-SubCell"/>
</dbReference>
<name>A0A8S1D208_9INSE</name>
<feature type="compositionally biased region" description="Polar residues" evidence="7">
    <location>
        <begin position="671"/>
        <end position="710"/>
    </location>
</feature>
<reference evidence="9 10" key="1">
    <citation type="submission" date="2020-04" db="EMBL/GenBank/DDBJ databases">
        <authorList>
            <person name="Alioto T."/>
            <person name="Alioto T."/>
            <person name="Gomez Garrido J."/>
        </authorList>
    </citation>
    <scope>NUCLEOTIDE SEQUENCE [LARGE SCALE GENOMIC DNA]</scope>
</reference>
<feature type="region of interest" description="Disordered" evidence="7">
    <location>
        <begin position="650"/>
        <end position="734"/>
    </location>
</feature>
<dbReference type="Proteomes" id="UP000494165">
    <property type="component" value="Unassembled WGS sequence"/>
</dbReference>
<evidence type="ECO:0000256" key="4">
    <source>
        <dbReference type="ARBA" id="ARBA00023163"/>
    </source>
</evidence>
<dbReference type="GO" id="GO:0035267">
    <property type="term" value="C:NuA4 histone acetyltransferase complex"/>
    <property type="evidence" value="ECO:0007669"/>
    <property type="project" value="InterPro"/>
</dbReference>
<feature type="compositionally biased region" description="Low complexity" evidence="7">
    <location>
        <begin position="505"/>
        <end position="524"/>
    </location>
</feature>
<organism evidence="9 10">
    <name type="scientific">Cloeon dipterum</name>
    <dbReference type="NCBI Taxonomy" id="197152"/>
    <lineage>
        <taxon>Eukaryota</taxon>
        <taxon>Metazoa</taxon>
        <taxon>Ecdysozoa</taxon>
        <taxon>Arthropoda</taxon>
        <taxon>Hexapoda</taxon>
        <taxon>Insecta</taxon>
        <taxon>Pterygota</taxon>
        <taxon>Palaeoptera</taxon>
        <taxon>Ephemeroptera</taxon>
        <taxon>Pisciforma</taxon>
        <taxon>Baetidae</taxon>
        <taxon>Cloeon</taxon>
    </lineage>
</organism>
<evidence type="ECO:0000256" key="1">
    <source>
        <dbReference type="ARBA" id="ARBA00004123"/>
    </source>
</evidence>
<dbReference type="Pfam" id="PF10513">
    <property type="entry name" value="EPL1"/>
    <property type="match status" value="1"/>
</dbReference>
<evidence type="ECO:0000313" key="9">
    <source>
        <dbReference type="EMBL" id="CAB3375607.1"/>
    </source>
</evidence>
<feature type="compositionally biased region" description="Basic residues" evidence="7">
    <location>
        <begin position="322"/>
        <end position="334"/>
    </location>
</feature>
<evidence type="ECO:0000313" key="10">
    <source>
        <dbReference type="Proteomes" id="UP000494165"/>
    </source>
</evidence>
<comment type="similarity">
    <text evidence="2 6">Belongs to the enhancer of polycomb family.</text>
</comment>
<dbReference type="InterPro" id="IPR024943">
    <property type="entry name" value="Enhancer_polycomb"/>
</dbReference>
<dbReference type="PANTHER" id="PTHR14898">
    <property type="entry name" value="ENHANCER OF POLYCOMB"/>
    <property type="match status" value="1"/>
</dbReference>
<feature type="region of interest" description="Disordered" evidence="7">
    <location>
        <begin position="314"/>
        <end position="363"/>
    </location>
</feature>
<evidence type="ECO:0000259" key="8">
    <source>
        <dbReference type="Pfam" id="PF10513"/>
    </source>
</evidence>
<comment type="subcellular location">
    <subcellularLocation>
        <location evidence="1 6">Nucleus</location>
    </subcellularLocation>
</comment>
<keyword evidence="3 6" id="KW-0805">Transcription regulation</keyword>
<dbReference type="EMBL" id="CADEPI010000115">
    <property type="protein sequence ID" value="CAB3375607.1"/>
    <property type="molecule type" value="Genomic_DNA"/>
</dbReference>
<feature type="region of interest" description="Disordered" evidence="7">
    <location>
        <begin position="487"/>
        <end position="536"/>
    </location>
</feature>
<dbReference type="GO" id="GO:0006357">
    <property type="term" value="P:regulation of transcription by RNA polymerase II"/>
    <property type="evidence" value="ECO:0007669"/>
    <property type="project" value="InterPro"/>
</dbReference>
<protein>
    <recommendedName>
        <fullName evidence="6">Enhancer of polycomb-like protein</fullName>
    </recommendedName>
</protein>
<proteinExistence type="inferred from homology"/>
<accession>A0A8S1D208</accession>